<evidence type="ECO:0000259" key="1">
    <source>
        <dbReference type="PROSITE" id="PS50943"/>
    </source>
</evidence>
<name>A0AA50AEK9_9VIRU</name>
<dbReference type="SMART" id="SM00530">
    <property type="entry name" value="HTH_XRE"/>
    <property type="match status" value="1"/>
</dbReference>
<dbReference type="CDD" id="cd00093">
    <property type="entry name" value="HTH_XRE"/>
    <property type="match status" value="1"/>
</dbReference>
<dbReference type="InterPro" id="IPR001387">
    <property type="entry name" value="Cro/C1-type_HTH"/>
</dbReference>
<dbReference type="PROSITE" id="PS50943">
    <property type="entry name" value="HTH_CROC1"/>
    <property type="match status" value="1"/>
</dbReference>
<organism evidence="2">
    <name type="scientific">Corynebacterium phage HS03</name>
    <dbReference type="NCBI Taxonomy" id="3056390"/>
    <lineage>
        <taxon>Viruses</taxon>
    </lineage>
</organism>
<dbReference type="InterPro" id="IPR010982">
    <property type="entry name" value="Lambda_DNA-bd_dom_sf"/>
</dbReference>
<protein>
    <submittedName>
        <fullName evidence="2">Protein HipA</fullName>
    </submittedName>
</protein>
<proteinExistence type="predicted"/>
<accession>A0AA50AEK9</accession>
<sequence length="82" mass="9405">MNMPNELNTRSERVVEEIRAEMARQQITVDALSEQSGIPISTLRRSVKGHRPFTINELFVITRLLDTTVVKIIQRTEDRLAA</sequence>
<evidence type="ECO:0000313" key="2">
    <source>
        <dbReference type="EMBL" id="WLJ25629.1"/>
    </source>
</evidence>
<dbReference type="EMBL" id="OQ890313">
    <property type="protein sequence ID" value="WLJ25629.1"/>
    <property type="molecule type" value="Genomic_DNA"/>
</dbReference>
<feature type="domain" description="HTH cro/C1-type" evidence="1">
    <location>
        <begin position="18"/>
        <end position="72"/>
    </location>
</feature>
<dbReference type="GO" id="GO:0003677">
    <property type="term" value="F:DNA binding"/>
    <property type="evidence" value="ECO:0007669"/>
    <property type="project" value="InterPro"/>
</dbReference>
<dbReference type="SUPFAM" id="SSF47413">
    <property type="entry name" value="lambda repressor-like DNA-binding domains"/>
    <property type="match status" value="1"/>
</dbReference>
<reference evidence="2" key="1">
    <citation type="submission" date="2023-04" db="EMBL/GenBank/DDBJ databases">
        <title>The human skin virome in hidradenitis suppurativa patients.</title>
        <authorList>
            <person name="Jansen D."/>
        </authorList>
    </citation>
    <scope>NUCLEOTIDE SEQUENCE</scope>
    <source>
        <strain evidence="2">VC1_JansenPhageC</strain>
    </source>
</reference>
<dbReference type="Gene3D" id="1.10.260.40">
    <property type="entry name" value="lambda repressor-like DNA-binding domains"/>
    <property type="match status" value="1"/>
</dbReference>